<dbReference type="InterPro" id="IPR045090">
    <property type="entry name" value="Pept_M3A_M3B"/>
</dbReference>
<keyword evidence="4 6" id="KW-0862">Zinc</keyword>
<dbReference type="GO" id="GO:0046872">
    <property type="term" value="F:metal ion binding"/>
    <property type="evidence" value="ECO:0007669"/>
    <property type="project" value="UniProtKB-UniRule"/>
</dbReference>
<dbReference type="NCBIfam" id="TIGR02290">
    <property type="entry name" value="M3_fam_3"/>
    <property type="match status" value="1"/>
</dbReference>
<name>A0A212R938_9PROT</name>
<dbReference type="InterPro" id="IPR001567">
    <property type="entry name" value="Pept_M3A_M3B_dom"/>
</dbReference>
<evidence type="ECO:0000256" key="2">
    <source>
        <dbReference type="ARBA" id="ARBA00022723"/>
    </source>
</evidence>
<dbReference type="SUPFAM" id="SSF55486">
    <property type="entry name" value="Metalloproteases ('zincins'), catalytic domain"/>
    <property type="match status" value="1"/>
</dbReference>
<dbReference type="Gene3D" id="1.10.1370.20">
    <property type="entry name" value="Oligoendopeptidase f, C-terminal domain"/>
    <property type="match status" value="1"/>
</dbReference>
<dbReference type="RefSeq" id="WP_088561519.1">
    <property type="nucleotide sequence ID" value="NZ_FYEH01000006.1"/>
</dbReference>
<evidence type="ECO:0000256" key="3">
    <source>
        <dbReference type="ARBA" id="ARBA00022801"/>
    </source>
</evidence>
<evidence type="ECO:0000256" key="4">
    <source>
        <dbReference type="ARBA" id="ARBA00022833"/>
    </source>
</evidence>
<sequence length="616" mass="68978">MVGQGISPRAALESTGGNTSPDAPSWDLGDLYAGREDPAIATTLGEAATAAGELAARFKGKIATANGDELAKLVEAYEAIEEKLGRVMSFAGLLFAAQRDDTAVSRFYATCQEKVSDIETGLLFVTLELNKIEDDEYAAALASSSALARYRPWLDQVRAFRPHQLDDEIERVLHEKHVTGRAAWNRLFDETMAGLRFPYEGKELSSQEIFDLLSNHDRETRRKASEAVGHVLGRNVKLMARITNTLAKDKQIEDGWRHFARPISSRNLANQVEDEVVAALISAVREAYPRLSHRYYALKAKWMGLDKLHTWDRNAPLPEDVDRRRSWDDARLTVLDAYRRFSPEIARILSDFFERGWIDADVREGKDSGAFCHSTVPSVHPYVLMNYQGKPRDIMTLAHELGHGVHQVLAGRQGYLLAGTPLTLAETASVFGEQLTFEAMLAKETDPAQRRVLLASKIEDKINTVVRQIAFSEFERQVHDRRKEGELTPEELGEIWMGVQKESLGPIFEFDAPYQHFWSYIPHFIHVPFYVYAYAFGDCLVSSLYAVFQEKPEGFQEKYLALLAAGGTKGHKELLAPFGLDASDPAFWSKGLAVTEQLIQRLEDELEAAGLARSAA</sequence>
<feature type="domain" description="Peptidase M3A/M3B catalytic" evidence="8">
    <location>
        <begin position="352"/>
        <end position="592"/>
    </location>
</feature>
<dbReference type="CDD" id="cd09610">
    <property type="entry name" value="M3B_PepF"/>
    <property type="match status" value="1"/>
</dbReference>
<keyword evidence="1 6" id="KW-0645">Protease</keyword>
<evidence type="ECO:0000256" key="5">
    <source>
        <dbReference type="ARBA" id="ARBA00023049"/>
    </source>
</evidence>
<organism evidence="10 11">
    <name type="scientific">Arboricoccus pini</name>
    <dbReference type="NCBI Taxonomy" id="1963835"/>
    <lineage>
        <taxon>Bacteria</taxon>
        <taxon>Pseudomonadati</taxon>
        <taxon>Pseudomonadota</taxon>
        <taxon>Alphaproteobacteria</taxon>
        <taxon>Geminicoccales</taxon>
        <taxon>Geminicoccaceae</taxon>
        <taxon>Arboricoccus</taxon>
    </lineage>
</organism>
<dbReference type="GO" id="GO:0004222">
    <property type="term" value="F:metalloendopeptidase activity"/>
    <property type="evidence" value="ECO:0007669"/>
    <property type="project" value="InterPro"/>
</dbReference>
<comment type="cofactor">
    <cofactor evidence="6">
        <name>Zn(2+)</name>
        <dbReference type="ChEBI" id="CHEBI:29105"/>
    </cofactor>
    <text evidence="6">Binds 1 zinc ion.</text>
</comment>
<keyword evidence="2 6" id="KW-0479">Metal-binding</keyword>
<dbReference type="Pfam" id="PF01432">
    <property type="entry name" value="Peptidase_M3"/>
    <property type="match status" value="1"/>
</dbReference>
<gene>
    <name evidence="10" type="ORF">SAMN07250955_106231</name>
</gene>
<dbReference type="Pfam" id="PF08439">
    <property type="entry name" value="Peptidase_M3_N"/>
    <property type="match status" value="1"/>
</dbReference>
<evidence type="ECO:0000259" key="8">
    <source>
        <dbReference type="Pfam" id="PF01432"/>
    </source>
</evidence>
<evidence type="ECO:0000256" key="7">
    <source>
        <dbReference type="SAM" id="MobiDB-lite"/>
    </source>
</evidence>
<feature type="domain" description="Oligopeptidase F N-terminal" evidence="9">
    <location>
        <begin position="128"/>
        <end position="197"/>
    </location>
</feature>
<dbReference type="AlphaFoldDB" id="A0A212R938"/>
<proteinExistence type="inferred from homology"/>
<dbReference type="GO" id="GO:0006518">
    <property type="term" value="P:peptide metabolic process"/>
    <property type="evidence" value="ECO:0007669"/>
    <property type="project" value="TreeGrafter"/>
</dbReference>
<comment type="similarity">
    <text evidence="6">Belongs to the peptidase M3 family.</text>
</comment>
<dbReference type="PANTHER" id="PTHR11804">
    <property type="entry name" value="PROTEASE M3 THIMET OLIGOPEPTIDASE-RELATED"/>
    <property type="match status" value="1"/>
</dbReference>
<dbReference type="InterPro" id="IPR042088">
    <property type="entry name" value="OligoPept_F_C"/>
</dbReference>
<dbReference type="OrthoDB" id="9766487at2"/>
<feature type="region of interest" description="Disordered" evidence="7">
    <location>
        <begin position="1"/>
        <end position="28"/>
    </location>
</feature>
<evidence type="ECO:0000259" key="9">
    <source>
        <dbReference type="Pfam" id="PF08439"/>
    </source>
</evidence>
<dbReference type="Proteomes" id="UP000197065">
    <property type="component" value="Unassembled WGS sequence"/>
</dbReference>
<dbReference type="Gene3D" id="1.20.140.70">
    <property type="entry name" value="Oligopeptidase f, N-terminal domain"/>
    <property type="match status" value="1"/>
</dbReference>
<dbReference type="PANTHER" id="PTHR11804:SF5">
    <property type="entry name" value="OLIGOENDOPEPTIDASE F"/>
    <property type="match status" value="1"/>
</dbReference>
<evidence type="ECO:0000313" key="10">
    <source>
        <dbReference type="EMBL" id="SNB68702.1"/>
    </source>
</evidence>
<dbReference type="EMBL" id="FYEH01000006">
    <property type="protein sequence ID" value="SNB68702.1"/>
    <property type="molecule type" value="Genomic_DNA"/>
</dbReference>
<evidence type="ECO:0000256" key="6">
    <source>
        <dbReference type="RuleBase" id="RU003435"/>
    </source>
</evidence>
<protein>
    <submittedName>
        <fullName evidence="10">Oligoendopeptidase F</fullName>
    </submittedName>
</protein>
<evidence type="ECO:0000256" key="1">
    <source>
        <dbReference type="ARBA" id="ARBA00022670"/>
    </source>
</evidence>
<keyword evidence="3 6" id="KW-0378">Hydrolase</keyword>
<keyword evidence="5 6" id="KW-0482">Metalloprotease</keyword>
<evidence type="ECO:0000313" key="11">
    <source>
        <dbReference type="Proteomes" id="UP000197065"/>
    </source>
</evidence>
<reference evidence="10 11" key="1">
    <citation type="submission" date="2017-06" db="EMBL/GenBank/DDBJ databases">
        <authorList>
            <person name="Kim H.J."/>
            <person name="Triplett B.A."/>
        </authorList>
    </citation>
    <scope>NUCLEOTIDE SEQUENCE [LARGE SCALE GENOMIC DNA]</scope>
    <source>
        <strain evidence="10 11">B29T1</strain>
    </source>
</reference>
<dbReference type="GO" id="GO:0006508">
    <property type="term" value="P:proteolysis"/>
    <property type="evidence" value="ECO:0007669"/>
    <property type="project" value="UniProtKB-KW"/>
</dbReference>
<dbReference type="InterPro" id="IPR013647">
    <property type="entry name" value="OligopepF_N_dom"/>
</dbReference>
<keyword evidence="11" id="KW-1185">Reference proteome</keyword>
<dbReference type="InterPro" id="IPR011977">
    <property type="entry name" value="Pept_M3B_clade3"/>
</dbReference>
<accession>A0A212R938</accession>